<feature type="transmembrane region" description="Helical" evidence="2">
    <location>
        <begin position="35"/>
        <end position="57"/>
    </location>
</feature>
<feature type="compositionally biased region" description="Basic residues" evidence="1">
    <location>
        <begin position="84"/>
        <end position="95"/>
    </location>
</feature>
<feature type="compositionally biased region" description="Low complexity" evidence="1">
    <location>
        <begin position="96"/>
        <end position="110"/>
    </location>
</feature>
<dbReference type="KEGG" id="vg:37618825"/>
<keyword evidence="2" id="KW-1133">Transmembrane helix</keyword>
<dbReference type="RefSeq" id="YP_009507758.1">
    <property type="nucleotide sequence ID" value="NC_038643.1"/>
</dbReference>
<proteinExistence type="predicted"/>
<keyword evidence="4" id="KW-1185">Reference proteome</keyword>
<evidence type="ECO:0000256" key="2">
    <source>
        <dbReference type="SAM" id="Phobius"/>
    </source>
</evidence>
<dbReference type="Proteomes" id="UP000232681">
    <property type="component" value="Genome"/>
</dbReference>
<reference evidence="3 4" key="1">
    <citation type="journal article" date="2011" name="BMC Genomics">
        <title>Turbot reovirus (SMReV) genome encoding a FAST protein with a non-AUG start site.</title>
        <authorList>
            <person name="Ke F."/>
            <person name="He L.B."/>
            <person name="Pei C."/>
            <person name="Zhang Q.Y."/>
        </authorList>
    </citation>
    <scope>NUCLEOTIDE SEQUENCE [LARGE SCALE GENOMIC DNA]</scope>
</reference>
<accession>F2WJL2</accession>
<sequence length="198" mass="22154">MGNTISSTFQYTVLQIDRSCCIKTSLTATSEATSWAIPPLAICCCCCLCCTGGLYLVHSGRIPSISRRLDVLRDTRSASEYKVRSNRNPKSRVRRVSISDSSDSSSLSDLELSRHRSHPLAHSFRPESYSQRPHSPSQAQSSIILPLVPVHSRTSLDDGVIRSQPSRYQGPHQQFEDWLQQAHLLRPGDVSRDTNPFR</sequence>
<keyword evidence="2" id="KW-0812">Transmembrane</keyword>
<evidence type="ECO:0000256" key="1">
    <source>
        <dbReference type="SAM" id="MobiDB-lite"/>
    </source>
</evidence>
<evidence type="ECO:0000313" key="3">
    <source>
        <dbReference type="EMBL" id="ADZ31982.1"/>
    </source>
</evidence>
<name>F2WJL2_9REOV</name>
<evidence type="ECO:0000313" key="4">
    <source>
        <dbReference type="Proteomes" id="UP000232681"/>
    </source>
</evidence>
<feature type="region of interest" description="Disordered" evidence="1">
    <location>
        <begin position="80"/>
        <end position="112"/>
    </location>
</feature>
<organism evidence="3 4">
    <name type="scientific">Scophthalmus maximus reovirus</name>
    <dbReference type="NCBI Taxonomy" id="994485"/>
    <lineage>
        <taxon>Viruses</taxon>
        <taxon>Riboviria</taxon>
        <taxon>Orthornavirae</taxon>
        <taxon>Duplornaviricota</taxon>
        <taxon>Resentoviricetes</taxon>
        <taxon>Reovirales</taxon>
        <taxon>Spinareoviridae</taxon>
        <taxon>Aquareovirus</taxon>
        <taxon>Aquareovirus scophthalmi</taxon>
    </lineage>
</organism>
<dbReference type="OrthoDB" id="34159at10239"/>
<protein>
    <submittedName>
        <fullName evidence="3">NS22</fullName>
    </submittedName>
</protein>
<dbReference type="GeneID" id="37618825"/>
<dbReference type="EMBL" id="HM989936">
    <property type="protein sequence ID" value="ADZ31982.1"/>
    <property type="molecule type" value="Genomic_RNA"/>
</dbReference>
<keyword evidence="2" id="KW-0472">Membrane</keyword>